<accession>A0A2H0R5D9</accession>
<dbReference type="EMBL" id="PCXO01000004">
    <property type="protein sequence ID" value="PIR41546.1"/>
    <property type="molecule type" value="Genomic_DNA"/>
</dbReference>
<feature type="domain" description="J" evidence="1">
    <location>
        <begin position="152"/>
        <end position="215"/>
    </location>
</feature>
<dbReference type="PANTHER" id="PTHR32060:SF30">
    <property type="entry name" value="CARBOXY-TERMINAL PROCESSING PROTEASE CTPA"/>
    <property type="match status" value="1"/>
</dbReference>
<proteinExistence type="predicted"/>
<dbReference type="Gene3D" id="1.10.287.110">
    <property type="entry name" value="DnaJ domain"/>
    <property type="match status" value="1"/>
</dbReference>
<dbReference type="InterPro" id="IPR005151">
    <property type="entry name" value="Tail-specific_protease"/>
</dbReference>
<evidence type="ECO:0000313" key="2">
    <source>
        <dbReference type="EMBL" id="PIR41546.1"/>
    </source>
</evidence>
<dbReference type="InterPro" id="IPR001623">
    <property type="entry name" value="DnaJ_domain"/>
</dbReference>
<reference evidence="2 3" key="1">
    <citation type="submission" date="2017-09" db="EMBL/GenBank/DDBJ databases">
        <title>Depth-based differentiation of microbial function through sediment-hosted aquifers and enrichment of novel symbionts in the deep terrestrial subsurface.</title>
        <authorList>
            <person name="Probst A.J."/>
            <person name="Ladd B."/>
            <person name="Jarett J.K."/>
            <person name="Geller-Mcgrath D.E."/>
            <person name="Sieber C.M."/>
            <person name="Emerson J.B."/>
            <person name="Anantharaman K."/>
            <person name="Thomas B.C."/>
            <person name="Malmstrom R."/>
            <person name="Stieglmeier M."/>
            <person name="Klingl A."/>
            <person name="Woyke T."/>
            <person name="Ryan C.M."/>
            <person name="Banfield J.F."/>
        </authorList>
    </citation>
    <scope>NUCLEOTIDE SEQUENCE [LARGE SCALE GENOMIC DNA]</scope>
    <source>
        <strain evidence="2">CG10_big_fil_rev_8_21_14_0_10_46_23</strain>
    </source>
</reference>
<name>A0A2H0R5D9_9BACT</name>
<dbReference type="GO" id="GO:0007165">
    <property type="term" value="P:signal transduction"/>
    <property type="evidence" value="ECO:0007669"/>
    <property type="project" value="TreeGrafter"/>
</dbReference>
<evidence type="ECO:0000313" key="3">
    <source>
        <dbReference type="Proteomes" id="UP000230232"/>
    </source>
</evidence>
<dbReference type="AlphaFoldDB" id="A0A2H0R5D9"/>
<dbReference type="InterPro" id="IPR029045">
    <property type="entry name" value="ClpP/crotonase-like_dom_sf"/>
</dbReference>
<organism evidence="2 3">
    <name type="scientific">Candidatus Yanofskybacteria bacterium CG10_big_fil_rev_8_21_14_0_10_46_23</name>
    <dbReference type="NCBI Taxonomy" id="1975098"/>
    <lineage>
        <taxon>Bacteria</taxon>
        <taxon>Candidatus Yanofskyibacteriota</taxon>
    </lineage>
</organism>
<dbReference type="PANTHER" id="PTHR32060">
    <property type="entry name" value="TAIL-SPECIFIC PROTEASE"/>
    <property type="match status" value="1"/>
</dbReference>
<dbReference type="CDD" id="cd06567">
    <property type="entry name" value="Peptidase_S41"/>
    <property type="match status" value="1"/>
</dbReference>
<dbReference type="GO" id="GO:0030288">
    <property type="term" value="C:outer membrane-bounded periplasmic space"/>
    <property type="evidence" value="ECO:0007669"/>
    <property type="project" value="TreeGrafter"/>
</dbReference>
<dbReference type="SMART" id="SM00245">
    <property type="entry name" value="TSPc"/>
    <property type="match status" value="1"/>
</dbReference>
<evidence type="ECO:0000259" key="1">
    <source>
        <dbReference type="PROSITE" id="PS50076"/>
    </source>
</evidence>
<dbReference type="PROSITE" id="PS50076">
    <property type="entry name" value="DNAJ_2"/>
    <property type="match status" value="1"/>
</dbReference>
<dbReference type="SUPFAM" id="SSF46565">
    <property type="entry name" value="Chaperone J-domain"/>
    <property type="match status" value="1"/>
</dbReference>
<dbReference type="Gene3D" id="3.90.226.10">
    <property type="entry name" value="2-enoyl-CoA Hydratase, Chain A, domain 1"/>
    <property type="match status" value="1"/>
</dbReference>
<dbReference type="InterPro" id="IPR036869">
    <property type="entry name" value="J_dom_sf"/>
</dbReference>
<dbReference type="GO" id="GO:0004175">
    <property type="term" value="F:endopeptidase activity"/>
    <property type="evidence" value="ECO:0007669"/>
    <property type="project" value="TreeGrafter"/>
</dbReference>
<sequence>MSGHRQNIKRSILALVIIIAGLAVAFLLTTARPAATSYNQPQEAFIAELYDLIQEKYWDTADDARLTDLFQRALEKTFETQISLQTNDKAGLISALPEILGEAPDEATLKKLALAADITLTNLEPFGRSRLFSQKQQQELSDRVRNVDPQIDLFSEIGVPKEASEEEIATAYNQKIAELQAEPATEATEQKLALLSRAFETLGDETSRKQYTETGAEATVVGKYLAPEVFYLKIKQFSPETFNEFIRVANASAEDGSGDAIIIDLRGNIGGAVDTLPYFLGPFIGNNQYAYDFFHQGEYTPYKTKVGWLESLVPFKKVAILIDSQSQSSAEIMAATLKKYNVGTLIGTTTRGWGTIEQVFPLEHQISPTETYSAFLVHSLTLRNDNQPIEGRGVDPTIDINNPAWTKELAVYFGESPINREIEKLLN</sequence>
<dbReference type="SUPFAM" id="SSF52096">
    <property type="entry name" value="ClpP/crotonase"/>
    <property type="match status" value="1"/>
</dbReference>
<dbReference type="Proteomes" id="UP000230232">
    <property type="component" value="Unassembled WGS sequence"/>
</dbReference>
<comment type="caution">
    <text evidence="2">The sequence shown here is derived from an EMBL/GenBank/DDBJ whole genome shotgun (WGS) entry which is preliminary data.</text>
</comment>
<dbReference type="GO" id="GO:0006508">
    <property type="term" value="P:proteolysis"/>
    <property type="evidence" value="ECO:0007669"/>
    <property type="project" value="InterPro"/>
</dbReference>
<gene>
    <name evidence="2" type="ORF">COV31_00350</name>
</gene>
<protein>
    <recommendedName>
        <fullName evidence="1">J domain-containing protein</fullName>
    </recommendedName>
</protein>
<dbReference type="Pfam" id="PF03572">
    <property type="entry name" value="Peptidase_S41"/>
    <property type="match status" value="1"/>
</dbReference>
<dbReference type="GO" id="GO:0008236">
    <property type="term" value="F:serine-type peptidase activity"/>
    <property type="evidence" value="ECO:0007669"/>
    <property type="project" value="InterPro"/>
</dbReference>